<comment type="subcellular location">
    <subcellularLocation>
        <location evidence="1">Endomembrane system</location>
        <topology evidence="1">Multi-pass membrane protein</topology>
    </subcellularLocation>
</comment>
<keyword evidence="5" id="KW-1015">Disulfide bond</keyword>
<keyword evidence="2 7" id="KW-0812">Transmembrane</keyword>
<reference evidence="10" key="1">
    <citation type="journal article" date="2019" name="Int. J. Syst. Evol. Microbiol.">
        <title>The Global Catalogue of Microorganisms (GCM) 10K type strain sequencing project: providing services to taxonomists for standard genome sequencing and annotation.</title>
        <authorList>
            <consortium name="The Broad Institute Genomics Platform"/>
            <consortium name="The Broad Institute Genome Sequencing Center for Infectious Disease"/>
            <person name="Wu L."/>
            <person name="Ma J."/>
        </authorList>
    </citation>
    <scope>NUCLEOTIDE SEQUENCE [LARGE SCALE GENOMIC DNA]</scope>
    <source>
        <strain evidence="10">CECT 7184</strain>
    </source>
</reference>
<dbReference type="Pfam" id="PF05090">
    <property type="entry name" value="HTTM"/>
    <property type="match status" value="1"/>
</dbReference>
<dbReference type="InterPro" id="IPR007782">
    <property type="entry name" value="VKG_COase"/>
</dbReference>
<keyword evidence="3 7" id="KW-1133">Transmembrane helix</keyword>
<evidence type="ECO:0000256" key="5">
    <source>
        <dbReference type="ARBA" id="ARBA00023157"/>
    </source>
</evidence>
<comment type="caution">
    <text evidence="9">The sequence shown here is derived from an EMBL/GenBank/DDBJ whole genome shotgun (WGS) entry which is preliminary data.</text>
</comment>
<dbReference type="PANTHER" id="PTHR12639:SF7">
    <property type="entry name" value="HTTM DOMAIN-CONTAINING PROTEIN"/>
    <property type="match status" value="1"/>
</dbReference>
<feature type="transmembrane region" description="Helical" evidence="7">
    <location>
        <begin position="200"/>
        <end position="221"/>
    </location>
</feature>
<feature type="transmembrane region" description="Helical" evidence="7">
    <location>
        <begin position="148"/>
        <end position="166"/>
    </location>
</feature>
<accession>A0ABT8CZN5</accession>
<evidence type="ECO:0000256" key="7">
    <source>
        <dbReference type="SAM" id="Phobius"/>
    </source>
</evidence>
<dbReference type="RefSeq" id="WP_290364295.1">
    <property type="nucleotide sequence ID" value="NZ_JAUFQU010000001.1"/>
</dbReference>
<name>A0ABT8CZN5_9FLAO</name>
<feature type="transmembrane region" description="Helical" evidence="7">
    <location>
        <begin position="12"/>
        <end position="33"/>
    </location>
</feature>
<evidence type="ECO:0000313" key="9">
    <source>
        <dbReference type="EMBL" id="MDN3708429.1"/>
    </source>
</evidence>
<evidence type="ECO:0000256" key="3">
    <source>
        <dbReference type="ARBA" id="ARBA00022989"/>
    </source>
</evidence>
<proteinExistence type="predicted"/>
<dbReference type="EMBL" id="JAUFQU010000001">
    <property type="protein sequence ID" value="MDN3708429.1"/>
    <property type="molecule type" value="Genomic_DNA"/>
</dbReference>
<feature type="transmembrane region" description="Helical" evidence="7">
    <location>
        <begin position="291"/>
        <end position="309"/>
    </location>
</feature>
<evidence type="ECO:0000313" key="10">
    <source>
        <dbReference type="Proteomes" id="UP001242368"/>
    </source>
</evidence>
<dbReference type="PANTHER" id="PTHR12639">
    <property type="entry name" value="VITAMIN K-DEPENDENT GAMMA-CARBOXYLASE"/>
    <property type="match status" value="1"/>
</dbReference>
<dbReference type="SMART" id="SM00752">
    <property type="entry name" value="HTTM"/>
    <property type="match status" value="1"/>
</dbReference>
<feature type="domain" description="HTTM-like" evidence="8">
    <location>
        <begin position="6"/>
        <end position="265"/>
    </location>
</feature>
<feature type="transmembrane region" description="Helical" evidence="7">
    <location>
        <begin position="228"/>
        <end position="261"/>
    </location>
</feature>
<feature type="transmembrane region" description="Helical" evidence="7">
    <location>
        <begin position="109"/>
        <end position="127"/>
    </location>
</feature>
<keyword evidence="4 7" id="KW-0472">Membrane</keyword>
<keyword evidence="6" id="KW-0456">Lyase</keyword>
<evidence type="ECO:0000256" key="4">
    <source>
        <dbReference type="ARBA" id="ARBA00023136"/>
    </source>
</evidence>
<gene>
    <name evidence="9" type="ORF">QW060_15110</name>
</gene>
<evidence type="ECO:0000256" key="1">
    <source>
        <dbReference type="ARBA" id="ARBA00004127"/>
    </source>
</evidence>
<evidence type="ECO:0000256" key="2">
    <source>
        <dbReference type="ARBA" id="ARBA00022692"/>
    </source>
</evidence>
<evidence type="ECO:0000256" key="6">
    <source>
        <dbReference type="ARBA" id="ARBA00023239"/>
    </source>
</evidence>
<dbReference type="Pfam" id="PF22777">
    <property type="entry name" value="VKGC_lumenal_dom"/>
    <property type="match status" value="1"/>
</dbReference>
<dbReference type="InterPro" id="IPR011020">
    <property type="entry name" value="HTTM-like"/>
</dbReference>
<evidence type="ECO:0000259" key="8">
    <source>
        <dbReference type="SMART" id="SM00752"/>
    </source>
</evidence>
<keyword evidence="10" id="KW-1185">Reference proteome</keyword>
<dbReference type="Proteomes" id="UP001242368">
    <property type="component" value="Unassembled WGS sequence"/>
</dbReference>
<protein>
    <submittedName>
        <fullName evidence="9">HTTM domain-containing protein</fullName>
    </submittedName>
</protein>
<sequence length="463" mass="55213">MLKSLFKAVDNAPLIVFRIFFGLIVFIECIRTFNENRINAYLLKPKVNFTFIGFEWLNFLKNDYLYVHYVLMMIAALFVAIGFKYRWSTVLLTIGWSCIYFMQKTDYRHHYYLIWLICIIMCFMPADKYASADAKINPEIKTYAMPQWISFLFILQIACVYIFASFCKFNPEWLDGSFIDQLFSGRRVYNKLSPKLNTPWFHQLMSYLGILFDTLIIPAMLWRRTRWLAVFAAVFFHMFNAYFLGIGIFPFLSLAFTVFFFKPEEIRKFFLRKKPVLTEELKKYHFKDYHILFYVVIVPYVLLQLLLPVRHLAIEGPVMWTTEGDRLSWRVMLNYRLGTTRYKVVDKATGQQISFNNKELLTDYQILKLNTPDVIWQMAQFIKEYYKKQGIDVSVYAARSNVTINRRPAKRLIDPTVDLTAVPWSHFRHHDWILSENDPKWNQDAPKQNYKIQKLTPIKKLDL</sequence>
<organism evidence="9 10">
    <name type="scientific">Paenimyroides ceti</name>
    <dbReference type="NCBI Taxonomy" id="395087"/>
    <lineage>
        <taxon>Bacteria</taxon>
        <taxon>Pseudomonadati</taxon>
        <taxon>Bacteroidota</taxon>
        <taxon>Flavobacteriia</taxon>
        <taxon>Flavobacteriales</taxon>
        <taxon>Flavobacteriaceae</taxon>
        <taxon>Paenimyroides</taxon>
    </lineage>
</organism>
<feature type="transmembrane region" description="Helical" evidence="7">
    <location>
        <begin position="64"/>
        <end position="80"/>
    </location>
</feature>
<dbReference type="InterPro" id="IPR053934">
    <property type="entry name" value="HTTM_dom"/>
</dbReference>
<dbReference type="InterPro" id="IPR053935">
    <property type="entry name" value="VKGC_lumenal_dom"/>
</dbReference>